<comment type="catalytic activity">
    <reaction evidence="8 9">
        <text>hydroxymethylbilane = uroporphyrinogen III + H2O</text>
        <dbReference type="Rhea" id="RHEA:18965"/>
        <dbReference type="ChEBI" id="CHEBI:15377"/>
        <dbReference type="ChEBI" id="CHEBI:57308"/>
        <dbReference type="ChEBI" id="CHEBI:57845"/>
        <dbReference type="EC" id="4.2.1.75"/>
    </reaction>
</comment>
<sequence length="236" mass="24673">MRVLVTRPHPAAESTALKLEAMGHQPVVLPMMQAQHFAAAVRAGFERPHDAIAVTSAEAVRVLAGLGSALEAHLTTPLFAVGEATARAAAELGFNDIRVGAGTGEALAETVAGFLGPQTGSLLYFAGLPRADGFEHALRERAIDHVTVEVYRMSPVGHGPETLAALAQSSPFDAVLLYSRETARLLVALMRESGIDCAGFSVRYLCLSTAVKEALPAGAESHVAAAPDEESLLSLL</sequence>
<protein>
    <recommendedName>
        <fullName evidence="7 9">Uroporphyrinogen-III synthase</fullName>
        <ecNumber evidence="3 9">4.2.1.75</ecNumber>
    </recommendedName>
</protein>
<dbReference type="AlphaFoldDB" id="A0A178XUS1"/>
<feature type="domain" description="Tetrapyrrole biosynthesis uroporphyrinogen III synthase" evidence="10">
    <location>
        <begin position="15"/>
        <end position="233"/>
    </location>
</feature>
<dbReference type="STRING" id="1472378.AU381_08120"/>
<dbReference type="EC" id="4.2.1.75" evidence="3 9"/>
<comment type="function">
    <text evidence="6 9">Catalyzes cyclization of the linear tetrapyrrole, hydroxymethylbilane, to the macrocyclic uroporphyrinogen III.</text>
</comment>
<evidence type="ECO:0000313" key="12">
    <source>
        <dbReference type="Proteomes" id="UP000094025"/>
    </source>
</evidence>
<evidence type="ECO:0000256" key="6">
    <source>
        <dbReference type="ARBA" id="ARBA00037589"/>
    </source>
</evidence>
<dbReference type="Gene3D" id="3.40.50.10090">
    <property type="match status" value="2"/>
</dbReference>
<evidence type="ECO:0000313" key="11">
    <source>
        <dbReference type="EMBL" id="OAP39060.1"/>
    </source>
</evidence>
<keyword evidence="4 9" id="KW-0456">Lyase</keyword>
<evidence type="ECO:0000256" key="4">
    <source>
        <dbReference type="ARBA" id="ARBA00023239"/>
    </source>
</evidence>
<proteinExistence type="inferred from homology"/>
<evidence type="ECO:0000259" key="10">
    <source>
        <dbReference type="Pfam" id="PF02602"/>
    </source>
</evidence>
<keyword evidence="5 9" id="KW-0627">Porphyrin biosynthesis</keyword>
<dbReference type="OrthoDB" id="7163809at2"/>
<dbReference type="GO" id="GO:0006780">
    <property type="term" value="P:uroporphyrinogen III biosynthetic process"/>
    <property type="evidence" value="ECO:0007669"/>
    <property type="project" value="UniProtKB-UniRule"/>
</dbReference>
<dbReference type="InterPro" id="IPR036108">
    <property type="entry name" value="4pyrrol_syn_uPrphyn_synt_sf"/>
</dbReference>
<dbReference type="InterPro" id="IPR003754">
    <property type="entry name" value="4pyrrol_synth_uPrphyn_synth"/>
</dbReference>
<organism evidence="11 12">
    <name type="scientific">Sinorhizobium glycinis</name>
    <dbReference type="NCBI Taxonomy" id="1472378"/>
    <lineage>
        <taxon>Bacteria</taxon>
        <taxon>Pseudomonadati</taxon>
        <taxon>Pseudomonadota</taxon>
        <taxon>Alphaproteobacteria</taxon>
        <taxon>Hyphomicrobiales</taxon>
        <taxon>Rhizobiaceae</taxon>
        <taxon>Sinorhizobium/Ensifer group</taxon>
        <taxon>Sinorhizobium</taxon>
    </lineage>
</organism>
<evidence type="ECO:0000256" key="9">
    <source>
        <dbReference type="RuleBase" id="RU366031"/>
    </source>
</evidence>
<evidence type="ECO:0000256" key="7">
    <source>
        <dbReference type="ARBA" id="ARBA00040167"/>
    </source>
</evidence>
<comment type="caution">
    <text evidence="11">The sequence shown here is derived from an EMBL/GenBank/DDBJ whole genome shotgun (WGS) entry which is preliminary data.</text>
</comment>
<reference evidence="11 12" key="1">
    <citation type="journal article" date="2016" name="Int. J. Syst. Evol. Microbiol.">
        <title>Ensifer glycinis sp. nov., an novel rhizobial species associated with Glycine spp.</title>
        <authorList>
            <person name="Yan H."/>
            <person name="Yan J."/>
            <person name="Sui X.H."/>
            <person name="Wang E.T."/>
            <person name="Chen W.X."/>
            <person name="Zhang X.X."/>
            <person name="Chen W.F."/>
        </authorList>
    </citation>
    <scope>NUCLEOTIDE SEQUENCE [LARGE SCALE GENOMIC DNA]</scope>
    <source>
        <strain evidence="11 12">CCBAU 23380</strain>
    </source>
</reference>
<dbReference type="GO" id="GO:0004852">
    <property type="term" value="F:uroporphyrinogen-III synthase activity"/>
    <property type="evidence" value="ECO:0007669"/>
    <property type="project" value="UniProtKB-UniRule"/>
</dbReference>
<keyword evidence="12" id="KW-1185">Reference proteome</keyword>
<comment type="pathway">
    <text evidence="1 9">Porphyrin-containing compound metabolism; protoporphyrin-IX biosynthesis; coproporphyrinogen-III from 5-aminolevulinate: step 3/4.</text>
</comment>
<dbReference type="EMBL" id="LPUX01000060">
    <property type="protein sequence ID" value="OAP39060.1"/>
    <property type="molecule type" value="Genomic_DNA"/>
</dbReference>
<dbReference type="PANTHER" id="PTHR38042:SF1">
    <property type="entry name" value="UROPORPHYRINOGEN-III SYNTHASE, CHLOROPLASTIC"/>
    <property type="match status" value="1"/>
</dbReference>
<gene>
    <name evidence="11" type="ORF">AU381_08120</name>
</gene>
<evidence type="ECO:0000256" key="1">
    <source>
        <dbReference type="ARBA" id="ARBA00004772"/>
    </source>
</evidence>
<comment type="similarity">
    <text evidence="2 9">Belongs to the uroporphyrinogen-III synthase family.</text>
</comment>
<dbReference type="RefSeq" id="WP_064242534.1">
    <property type="nucleotide sequence ID" value="NZ_LPUX01000060.1"/>
</dbReference>
<dbReference type="GO" id="GO:0006782">
    <property type="term" value="P:protoporphyrinogen IX biosynthetic process"/>
    <property type="evidence" value="ECO:0007669"/>
    <property type="project" value="UniProtKB-UniRule"/>
</dbReference>
<dbReference type="InterPro" id="IPR039793">
    <property type="entry name" value="UROS/Hem4"/>
</dbReference>
<dbReference type="PANTHER" id="PTHR38042">
    <property type="entry name" value="UROPORPHYRINOGEN-III SYNTHASE, CHLOROPLASTIC"/>
    <property type="match status" value="1"/>
</dbReference>
<evidence type="ECO:0000256" key="2">
    <source>
        <dbReference type="ARBA" id="ARBA00008133"/>
    </source>
</evidence>
<evidence type="ECO:0000256" key="5">
    <source>
        <dbReference type="ARBA" id="ARBA00023244"/>
    </source>
</evidence>
<dbReference type="CDD" id="cd06578">
    <property type="entry name" value="HemD"/>
    <property type="match status" value="1"/>
</dbReference>
<dbReference type="UniPathway" id="UPA00251">
    <property type="reaction ID" value="UER00320"/>
</dbReference>
<dbReference type="NCBIfam" id="NF006621">
    <property type="entry name" value="PRK09189.1"/>
    <property type="match status" value="1"/>
</dbReference>
<dbReference type="Pfam" id="PF02602">
    <property type="entry name" value="HEM4"/>
    <property type="match status" value="1"/>
</dbReference>
<evidence type="ECO:0000256" key="8">
    <source>
        <dbReference type="ARBA" id="ARBA00048617"/>
    </source>
</evidence>
<dbReference type="Proteomes" id="UP000094025">
    <property type="component" value="Unassembled WGS sequence"/>
</dbReference>
<evidence type="ECO:0000256" key="3">
    <source>
        <dbReference type="ARBA" id="ARBA00013109"/>
    </source>
</evidence>
<accession>A0A178XUS1</accession>
<name>A0A178XUS1_9HYPH</name>
<dbReference type="SUPFAM" id="SSF69618">
    <property type="entry name" value="HemD-like"/>
    <property type="match status" value="1"/>
</dbReference>